<feature type="domain" description="Acyl-CoA oxidase/dehydrogenase middle" evidence="8">
    <location>
        <begin position="163"/>
        <end position="262"/>
    </location>
</feature>
<dbReference type="PANTHER" id="PTHR48083">
    <property type="entry name" value="MEDIUM-CHAIN SPECIFIC ACYL-COA DEHYDROGENASE, MITOCHONDRIAL-RELATED"/>
    <property type="match status" value="1"/>
</dbReference>
<evidence type="ECO:0000259" key="9">
    <source>
        <dbReference type="Pfam" id="PF02771"/>
    </source>
</evidence>
<evidence type="ECO:0000259" key="8">
    <source>
        <dbReference type="Pfam" id="PF02770"/>
    </source>
</evidence>
<comment type="similarity">
    <text evidence="2 6">Belongs to the acyl-CoA dehydrogenase family.</text>
</comment>
<organism evidence="10 11">
    <name type="scientific">Aplosporella prunicola CBS 121167</name>
    <dbReference type="NCBI Taxonomy" id="1176127"/>
    <lineage>
        <taxon>Eukaryota</taxon>
        <taxon>Fungi</taxon>
        <taxon>Dikarya</taxon>
        <taxon>Ascomycota</taxon>
        <taxon>Pezizomycotina</taxon>
        <taxon>Dothideomycetes</taxon>
        <taxon>Dothideomycetes incertae sedis</taxon>
        <taxon>Botryosphaeriales</taxon>
        <taxon>Aplosporellaceae</taxon>
        <taxon>Aplosporella</taxon>
    </lineage>
</organism>
<dbReference type="OrthoDB" id="435240at2759"/>
<dbReference type="FunFam" id="2.40.110.10:FF:000014">
    <property type="entry name" value="Probable acyl-CoA dehydrogenase"/>
    <property type="match status" value="1"/>
</dbReference>
<comment type="cofactor">
    <cofactor evidence="1 6">
        <name>FAD</name>
        <dbReference type="ChEBI" id="CHEBI:57692"/>
    </cofactor>
</comment>
<dbReference type="FunFam" id="1.10.540.10:FF:000027">
    <property type="entry name" value="Putative acyl-CoA dehydrogenase"/>
    <property type="match status" value="1"/>
</dbReference>
<dbReference type="InterPro" id="IPR013786">
    <property type="entry name" value="AcylCoA_DH/ox_N"/>
</dbReference>
<dbReference type="RefSeq" id="XP_033393739.1">
    <property type="nucleotide sequence ID" value="XM_033539334.1"/>
</dbReference>
<dbReference type="InterPro" id="IPR037069">
    <property type="entry name" value="AcylCoA_DH/ox_N_sf"/>
</dbReference>
<evidence type="ECO:0000313" key="11">
    <source>
        <dbReference type="Proteomes" id="UP000799438"/>
    </source>
</evidence>
<dbReference type="Proteomes" id="UP000799438">
    <property type="component" value="Unassembled WGS sequence"/>
</dbReference>
<evidence type="ECO:0000256" key="4">
    <source>
        <dbReference type="ARBA" id="ARBA00022827"/>
    </source>
</evidence>
<dbReference type="GO" id="GO:0033539">
    <property type="term" value="P:fatty acid beta-oxidation using acyl-CoA dehydrogenase"/>
    <property type="evidence" value="ECO:0007669"/>
    <property type="project" value="TreeGrafter"/>
</dbReference>
<dbReference type="SUPFAM" id="SSF56645">
    <property type="entry name" value="Acyl-CoA dehydrogenase NM domain-like"/>
    <property type="match status" value="1"/>
</dbReference>
<keyword evidence="4 6" id="KW-0274">FAD</keyword>
<dbReference type="GO" id="GO:0005737">
    <property type="term" value="C:cytoplasm"/>
    <property type="evidence" value="ECO:0007669"/>
    <property type="project" value="TreeGrafter"/>
</dbReference>
<dbReference type="Gene3D" id="2.40.110.10">
    <property type="entry name" value="Butyryl-CoA Dehydrogenase, subunit A, domain 2"/>
    <property type="match status" value="1"/>
</dbReference>
<dbReference type="AlphaFoldDB" id="A0A6A6B2H7"/>
<sequence length="472" mass="51398">MYARSALRYASLKRVNKAIIISSPRYNSRSFSVSSSRRIMETAGFTEEQMSVRDAVFKICSHFPDEYWARHDETGEYPHELHAALAKDGWIGIALPEGLGGAGLGISEATMMLHTISESGAGIAGAQSIHANVYATQPLAKFASPEQRQEMLPKIINGEWRACFGVTEPNTGLETLKLRTTAKRDGDGYLVSGQKTWISSAQVASKMILLARTTALEDVSKPSEGLSLFFIDFDKTKPGLALNKIKKMGGRAIDANEVFFDDYRIPASALIGAEGQGFKMVLHGMNAERCLLAGEALGLGYAALKRAAGYARSRVVFGKPIGQNQGVQHPLAAAYMGLEAAKLATYHAARLYDQSRVDAGITAHAVGVACNSAKYLAAEAAFTACERAVSGFFFFFSFSLPWALFLPLSTRDPLTIPPSCCQVMAHGGMGYAQDYHVERYLRECFVPRIAPVSREMIMNYVAEKALGLPRSY</sequence>
<evidence type="ECO:0000256" key="1">
    <source>
        <dbReference type="ARBA" id="ARBA00001974"/>
    </source>
</evidence>
<keyword evidence="5 6" id="KW-0560">Oxidoreductase</keyword>
<dbReference type="Gene3D" id="1.20.140.10">
    <property type="entry name" value="Butyryl-CoA Dehydrogenase, subunit A, domain 3"/>
    <property type="match status" value="2"/>
</dbReference>
<evidence type="ECO:0000313" key="10">
    <source>
        <dbReference type="EMBL" id="KAF2138026.1"/>
    </source>
</evidence>
<evidence type="ECO:0008006" key="12">
    <source>
        <dbReference type="Google" id="ProtNLM"/>
    </source>
</evidence>
<evidence type="ECO:0000259" key="7">
    <source>
        <dbReference type="Pfam" id="PF00441"/>
    </source>
</evidence>
<gene>
    <name evidence="10" type="ORF">K452DRAFT_277713</name>
</gene>
<evidence type="ECO:0000256" key="6">
    <source>
        <dbReference type="RuleBase" id="RU362125"/>
    </source>
</evidence>
<dbReference type="InterPro" id="IPR006091">
    <property type="entry name" value="Acyl-CoA_Oxase/DH_mid-dom"/>
</dbReference>
<dbReference type="CDD" id="cd00567">
    <property type="entry name" value="ACAD"/>
    <property type="match status" value="1"/>
</dbReference>
<evidence type="ECO:0000256" key="5">
    <source>
        <dbReference type="ARBA" id="ARBA00023002"/>
    </source>
</evidence>
<dbReference type="PANTHER" id="PTHR48083:SF1">
    <property type="entry name" value="DEHYDROGENASE, PUTATIVE (AFU_ORTHOLOGUE AFUA_7G06510)-RELATED"/>
    <property type="match status" value="1"/>
</dbReference>
<feature type="domain" description="Acyl-CoA dehydrogenase/oxidase C-terminal" evidence="7">
    <location>
        <begin position="275"/>
        <end position="389"/>
    </location>
</feature>
<name>A0A6A6B2H7_9PEZI</name>
<dbReference type="EMBL" id="ML995498">
    <property type="protein sequence ID" value="KAF2138026.1"/>
    <property type="molecule type" value="Genomic_DNA"/>
</dbReference>
<dbReference type="Pfam" id="PF02771">
    <property type="entry name" value="Acyl-CoA_dh_N"/>
    <property type="match status" value="1"/>
</dbReference>
<dbReference type="Pfam" id="PF02770">
    <property type="entry name" value="Acyl-CoA_dh_M"/>
    <property type="match status" value="1"/>
</dbReference>
<proteinExistence type="inferred from homology"/>
<dbReference type="InterPro" id="IPR046373">
    <property type="entry name" value="Acyl-CoA_Oxase/DH_mid-dom_sf"/>
</dbReference>
<dbReference type="GeneID" id="54296830"/>
<dbReference type="SUPFAM" id="SSF47203">
    <property type="entry name" value="Acyl-CoA dehydrogenase C-terminal domain-like"/>
    <property type="match status" value="2"/>
</dbReference>
<dbReference type="GO" id="GO:0003995">
    <property type="term" value="F:acyl-CoA dehydrogenase activity"/>
    <property type="evidence" value="ECO:0007669"/>
    <property type="project" value="TreeGrafter"/>
</dbReference>
<dbReference type="GO" id="GO:0050660">
    <property type="term" value="F:flavin adenine dinucleotide binding"/>
    <property type="evidence" value="ECO:0007669"/>
    <property type="project" value="InterPro"/>
</dbReference>
<evidence type="ECO:0000256" key="3">
    <source>
        <dbReference type="ARBA" id="ARBA00022630"/>
    </source>
</evidence>
<reference evidence="10" key="1">
    <citation type="journal article" date="2020" name="Stud. Mycol.">
        <title>101 Dothideomycetes genomes: a test case for predicting lifestyles and emergence of pathogens.</title>
        <authorList>
            <person name="Haridas S."/>
            <person name="Albert R."/>
            <person name="Binder M."/>
            <person name="Bloem J."/>
            <person name="Labutti K."/>
            <person name="Salamov A."/>
            <person name="Andreopoulos B."/>
            <person name="Baker S."/>
            <person name="Barry K."/>
            <person name="Bills G."/>
            <person name="Bluhm B."/>
            <person name="Cannon C."/>
            <person name="Castanera R."/>
            <person name="Culley D."/>
            <person name="Daum C."/>
            <person name="Ezra D."/>
            <person name="Gonzalez J."/>
            <person name="Henrissat B."/>
            <person name="Kuo A."/>
            <person name="Liang C."/>
            <person name="Lipzen A."/>
            <person name="Lutzoni F."/>
            <person name="Magnuson J."/>
            <person name="Mondo S."/>
            <person name="Nolan M."/>
            <person name="Ohm R."/>
            <person name="Pangilinan J."/>
            <person name="Park H.-J."/>
            <person name="Ramirez L."/>
            <person name="Alfaro M."/>
            <person name="Sun H."/>
            <person name="Tritt A."/>
            <person name="Yoshinaga Y."/>
            <person name="Zwiers L.-H."/>
            <person name="Turgeon B."/>
            <person name="Goodwin S."/>
            <person name="Spatafora J."/>
            <person name="Crous P."/>
            <person name="Grigoriev I."/>
        </authorList>
    </citation>
    <scope>NUCLEOTIDE SEQUENCE</scope>
    <source>
        <strain evidence="10">CBS 121167</strain>
    </source>
</reference>
<dbReference type="InterPro" id="IPR036250">
    <property type="entry name" value="AcylCo_DH-like_C"/>
</dbReference>
<feature type="domain" description="Acyl-CoA dehydrogenase/oxidase N-terminal" evidence="9">
    <location>
        <begin position="46"/>
        <end position="159"/>
    </location>
</feature>
<dbReference type="InterPro" id="IPR050741">
    <property type="entry name" value="Acyl-CoA_dehydrogenase"/>
</dbReference>
<dbReference type="Pfam" id="PF00441">
    <property type="entry name" value="Acyl-CoA_dh_1"/>
    <property type="match status" value="1"/>
</dbReference>
<dbReference type="Gene3D" id="1.10.540.10">
    <property type="entry name" value="Acyl-CoA dehydrogenase/oxidase, N-terminal domain"/>
    <property type="match status" value="1"/>
</dbReference>
<keyword evidence="3 6" id="KW-0285">Flavoprotein</keyword>
<dbReference type="InterPro" id="IPR009075">
    <property type="entry name" value="AcylCo_DH/oxidase_C"/>
</dbReference>
<accession>A0A6A6B2H7</accession>
<evidence type="ECO:0000256" key="2">
    <source>
        <dbReference type="ARBA" id="ARBA00009347"/>
    </source>
</evidence>
<protein>
    <recommendedName>
        <fullName evidence="12">Acyl-CoA dehydrogenase</fullName>
    </recommendedName>
</protein>
<dbReference type="InterPro" id="IPR009100">
    <property type="entry name" value="AcylCoA_DH/oxidase_NM_dom_sf"/>
</dbReference>
<keyword evidence="11" id="KW-1185">Reference proteome</keyword>